<accession>A0A6J4GXY6</accession>
<dbReference type="RefSeq" id="WP_078228027.1">
    <property type="nucleotide sequence ID" value="NZ_CADCSU010000172.1"/>
</dbReference>
<proteinExistence type="predicted"/>
<name>A0A6J4GXY6_9FLAO</name>
<reference evidence="1 2" key="1">
    <citation type="submission" date="2020-02" db="EMBL/GenBank/DDBJ databases">
        <authorList>
            <person name="Criscuolo A."/>
        </authorList>
    </citation>
    <scope>NUCLEOTIDE SEQUENCE [LARGE SCALE GENOMIC DNA]</scope>
    <source>
        <strain evidence="1">CIP105534</strain>
    </source>
</reference>
<organism evidence="1 2">
    <name type="scientific">Flavobacterium bizetiae</name>
    <dbReference type="NCBI Taxonomy" id="2704140"/>
    <lineage>
        <taxon>Bacteria</taxon>
        <taxon>Pseudomonadati</taxon>
        <taxon>Bacteroidota</taxon>
        <taxon>Flavobacteriia</taxon>
        <taxon>Flavobacteriales</taxon>
        <taxon>Flavobacteriaceae</taxon>
        <taxon>Flavobacterium</taxon>
    </lineage>
</organism>
<gene>
    <name evidence="1" type="ORF">FLA105534_04386</name>
</gene>
<protein>
    <submittedName>
        <fullName evidence="1">Uncharacterized protein</fullName>
    </submittedName>
</protein>
<dbReference type="EMBL" id="CADCSU010000172">
    <property type="protein sequence ID" value="CAA9203036.1"/>
    <property type="molecule type" value="Genomic_DNA"/>
</dbReference>
<keyword evidence="2" id="KW-1185">Reference proteome</keyword>
<sequence length="79" mass="8888">MKPAKLFRTDSRQTKSLISAGINSAKNAIRQSKALDLPITYIKDDAIYVEDKFGVKQQGSIIRKEQPKNIIKGMILRAK</sequence>
<dbReference type="Proteomes" id="UP000479938">
    <property type="component" value="Unassembled WGS sequence"/>
</dbReference>
<evidence type="ECO:0000313" key="2">
    <source>
        <dbReference type="Proteomes" id="UP000479938"/>
    </source>
</evidence>
<dbReference type="AlphaFoldDB" id="A0A6J4GXY6"/>
<evidence type="ECO:0000313" key="1">
    <source>
        <dbReference type="EMBL" id="CAA9203036.1"/>
    </source>
</evidence>